<reference evidence="1 2" key="1">
    <citation type="journal article" date="2016" name="Nat. Commun.">
        <title>Thousands of microbial genomes shed light on interconnected biogeochemical processes in an aquifer system.</title>
        <authorList>
            <person name="Anantharaman K."/>
            <person name="Brown C.T."/>
            <person name="Hug L.A."/>
            <person name="Sharon I."/>
            <person name="Castelle C.J."/>
            <person name="Probst A.J."/>
            <person name="Thomas B.C."/>
            <person name="Singh A."/>
            <person name="Wilkins M.J."/>
            <person name="Karaoz U."/>
            <person name="Brodie E.L."/>
            <person name="Williams K.H."/>
            <person name="Hubbard S.S."/>
            <person name="Banfield J.F."/>
        </authorList>
    </citation>
    <scope>NUCLEOTIDE SEQUENCE [LARGE SCALE GENOMIC DNA]</scope>
</reference>
<name>A0A1F8CQL8_9BACT</name>
<evidence type="ECO:0000313" key="1">
    <source>
        <dbReference type="EMBL" id="OGM78604.1"/>
    </source>
</evidence>
<sequence length="192" mass="20568">MFTDWLVVPPVPVQESVKVEFAVRLPVDCEPEVALVPDQAPDAVQEVALDEDQERVEAVPDVTEVGLAERETVGAGVTVVPPVLHSEGIAPKICSICWVTEFPVPPKIESALLPEAITAALILASIGHGQRGLFVRVPFTYCLQTLAPLVPAPFQIFGAAATELTKELLLCVQSPAMDGDADEIVVTFDKYA</sequence>
<comment type="caution">
    <text evidence="1">The sequence shown here is derived from an EMBL/GenBank/DDBJ whole genome shotgun (WGS) entry which is preliminary data.</text>
</comment>
<dbReference type="Proteomes" id="UP000178430">
    <property type="component" value="Unassembled WGS sequence"/>
</dbReference>
<dbReference type="AlphaFoldDB" id="A0A1F8CQL8"/>
<organism evidence="1 2">
    <name type="scientific">Candidatus Woesebacteria bacterium RIFOXYA1_FULL_48_16</name>
    <dbReference type="NCBI Taxonomy" id="1802535"/>
    <lineage>
        <taxon>Bacteria</taxon>
        <taxon>Candidatus Woeseibacteriota</taxon>
    </lineage>
</organism>
<evidence type="ECO:0000313" key="2">
    <source>
        <dbReference type="Proteomes" id="UP000178430"/>
    </source>
</evidence>
<dbReference type="EMBL" id="MGHV01000028">
    <property type="protein sequence ID" value="OGM78604.1"/>
    <property type="molecule type" value="Genomic_DNA"/>
</dbReference>
<protein>
    <submittedName>
        <fullName evidence="1">Uncharacterized protein</fullName>
    </submittedName>
</protein>
<accession>A0A1F8CQL8</accession>
<gene>
    <name evidence="1" type="ORF">A2197_02845</name>
</gene>
<proteinExistence type="predicted"/>